<organism evidence="1 2">
    <name type="scientific">Musa balbisiana</name>
    <name type="common">Banana</name>
    <dbReference type="NCBI Taxonomy" id="52838"/>
    <lineage>
        <taxon>Eukaryota</taxon>
        <taxon>Viridiplantae</taxon>
        <taxon>Streptophyta</taxon>
        <taxon>Embryophyta</taxon>
        <taxon>Tracheophyta</taxon>
        <taxon>Spermatophyta</taxon>
        <taxon>Magnoliopsida</taxon>
        <taxon>Liliopsida</taxon>
        <taxon>Zingiberales</taxon>
        <taxon>Musaceae</taxon>
        <taxon>Musa</taxon>
    </lineage>
</organism>
<evidence type="ECO:0000313" key="2">
    <source>
        <dbReference type="Proteomes" id="UP000317650"/>
    </source>
</evidence>
<accession>A0A4S8JA32</accession>
<dbReference type="AlphaFoldDB" id="A0A4S8JA32"/>
<comment type="caution">
    <text evidence="1">The sequence shown here is derived from an EMBL/GenBank/DDBJ whole genome shotgun (WGS) entry which is preliminary data.</text>
</comment>
<name>A0A4S8JA32_MUSBA</name>
<sequence length="110" mass="12267">MEESPLVLTITKPHQHPAESATIQLKTKHLSHIIAVNIQLSDDSDNEAEELRKNLNSYFQEIYVSEGEWEMPYPQKPQKEVIAAGLEEELRLAANYPPATTTAGKGASTH</sequence>
<evidence type="ECO:0000313" key="1">
    <source>
        <dbReference type="EMBL" id="THU58538.1"/>
    </source>
</evidence>
<proteinExistence type="predicted"/>
<dbReference type="EMBL" id="PYDT01000006">
    <property type="protein sequence ID" value="THU58538.1"/>
    <property type="molecule type" value="Genomic_DNA"/>
</dbReference>
<dbReference type="Proteomes" id="UP000317650">
    <property type="component" value="Chromosome 3"/>
</dbReference>
<gene>
    <name evidence="1" type="ORF">C4D60_Mb03t15410</name>
</gene>
<reference evidence="1 2" key="1">
    <citation type="journal article" date="2019" name="Nat. Plants">
        <title>Genome sequencing of Musa balbisiana reveals subgenome evolution and function divergence in polyploid bananas.</title>
        <authorList>
            <person name="Yao X."/>
        </authorList>
    </citation>
    <scope>NUCLEOTIDE SEQUENCE [LARGE SCALE GENOMIC DNA]</scope>
    <source>
        <strain evidence="2">cv. DH-PKW</strain>
        <tissue evidence="1">Leaves</tissue>
    </source>
</reference>
<keyword evidence="2" id="KW-1185">Reference proteome</keyword>
<protein>
    <submittedName>
        <fullName evidence="1">Uncharacterized protein</fullName>
    </submittedName>
</protein>